<evidence type="ECO:0000313" key="13">
    <source>
        <dbReference type="Proteomes" id="UP000002051"/>
    </source>
</evidence>
<dbReference type="Gramene" id="rna11588">
    <property type="protein sequence ID" value="RHN75396.1"/>
    <property type="gene ID" value="gene11588"/>
</dbReference>
<reference evidence="12" key="3">
    <citation type="submission" date="2015-04" db="UniProtKB">
        <authorList>
            <consortium name="EnsemblPlants"/>
        </authorList>
    </citation>
    <scope>IDENTIFICATION</scope>
    <source>
        <strain evidence="12">cv. Jemalong A17</strain>
    </source>
</reference>
<feature type="compositionally biased region" description="Basic and acidic residues" evidence="7">
    <location>
        <begin position="335"/>
        <end position="347"/>
    </location>
</feature>
<dbReference type="PROSITE" id="PS01359">
    <property type="entry name" value="ZF_PHD_1"/>
    <property type="match status" value="1"/>
</dbReference>
<dbReference type="EMBL" id="CM001218">
    <property type="protein sequence ID" value="KEH38924.1"/>
    <property type="molecule type" value="Genomic_DNA"/>
</dbReference>
<keyword evidence="13" id="KW-1185">Reference proteome</keyword>
<reference evidence="11" key="4">
    <citation type="journal article" date="2018" name="Nat. Plants">
        <title>Whole-genome landscape of Medicago truncatula symbiotic genes.</title>
        <authorList>
            <person name="Pecrix Y."/>
            <person name="Gamas P."/>
            <person name="Carrere S."/>
        </authorList>
    </citation>
    <scope>NUCLEOTIDE SEQUENCE</scope>
    <source>
        <tissue evidence="11">Leaves</tissue>
    </source>
</reference>
<feature type="domain" description="PHD-type" evidence="8">
    <location>
        <begin position="400"/>
        <end position="447"/>
    </location>
</feature>
<dbReference type="OrthoDB" id="784962at2759"/>
<dbReference type="CDD" id="cd15489">
    <property type="entry name" value="PHD_SF"/>
    <property type="match status" value="2"/>
</dbReference>
<evidence type="ECO:0000313" key="11">
    <source>
        <dbReference type="EMBL" id="RHN75396.1"/>
    </source>
</evidence>
<feature type="region of interest" description="Disordered" evidence="7">
    <location>
        <begin position="136"/>
        <end position="159"/>
    </location>
</feature>
<dbReference type="Pfam" id="PF21743">
    <property type="entry name" value="PTM_DIR17_Tudor"/>
    <property type="match status" value="1"/>
</dbReference>
<keyword evidence="2" id="KW-0479">Metal-binding</keyword>
<dbReference type="InterPro" id="IPR047365">
    <property type="entry name" value="Tudor_AtPTM-like"/>
</dbReference>
<accession>A0A072VA81</accession>
<feature type="region of interest" description="Disordered" evidence="7">
    <location>
        <begin position="1329"/>
        <end position="1353"/>
    </location>
</feature>
<evidence type="ECO:0000256" key="7">
    <source>
        <dbReference type="SAM" id="MobiDB-lite"/>
    </source>
</evidence>
<dbReference type="InterPro" id="IPR013083">
    <property type="entry name" value="Znf_RING/FYVE/PHD"/>
</dbReference>
<dbReference type="InterPro" id="IPR018501">
    <property type="entry name" value="DDT_dom"/>
</dbReference>
<gene>
    <name evidence="12" type="primary">25487492</name>
    <name evidence="10" type="ordered locus">MTR_2g084620</name>
    <name evidence="11" type="ORF">MtrunA17_Chr2g0320741</name>
</gene>
<dbReference type="Pfam" id="PF24294">
    <property type="entry name" value="Chromo_PTM"/>
    <property type="match status" value="1"/>
</dbReference>
<evidence type="ECO:0000313" key="10">
    <source>
        <dbReference type="EMBL" id="KEH38924.1"/>
    </source>
</evidence>
<dbReference type="Proteomes" id="UP000265566">
    <property type="component" value="Chromosome 2"/>
</dbReference>
<evidence type="ECO:0000256" key="3">
    <source>
        <dbReference type="ARBA" id="ARBA00022771"/>
    </source>
</evidence>
<keyword evidence="10" id="KW-0238">DNA-binding</keyword>
<dbReference type="ExpressionAtlas" id="A0A072VA81">
    <property type="expression patterns" value="differential"/>
</dbReference>
<feature type="region of interest" description="Disordered" evidence="7">
    <location>
        <begin position="335"/>
        <end position="355"/>
    </location>
</feature>
<dbReference type="EMBL" id="PSQE01000002">
    <property type="protein sequence ID" value="RHN75396.1"/>
    <property type="molecule type" value="Genomic_DNA"/>
</dbReference>
<evidence type="ECO:0000256" key="4">
    <source>
        <dbReference type="ARBA" id="ARBA00022833"/>
    </source>
</evidence>
<dbReference type="STRING" id="3880.A0A072VA81"/>
<dbReference type="SMART" id="SM00571">
    <property type="entry name" value="DDT"/>
    <property type="match status" value="1"/>
</dbReference>
<dbReference type="InterPro" id="IPR019787">
    <property type="entry name" value="Znf_PHD-finger"/>
</dbReference>
<dbReference type="PANTHER" id="PTHR46508">
    <property type="entry name" value="PHD FINGER FAMILY PROTEIN"/>
    <property type="match status" value="1"/>
</dbReference>
<dbReference type="SUPFAM" id="SSF57903">
    <property type="entry name" value="FYVE/PHD zinc finger"/>
    <property type="match status" value="3"/>
</dbReference>
<keyword evidence="4" id="KW-0862">Zinc</keyword>
<dbReference type="Pfam" id="PF00628">
    <property type="entry name" value="PHD"/>
    <property type="match status" value="1"/>
</dbReference>
<proteinExistence type="predicted"/>
<dbReference type="Gene3D" id="3.30.40.10">
    <property type="entry name" value="Zinc/RING finger domain, C3HC4 (zinc finger)"/>
    <property type="match status" value="2"/>
</dbReference>
<dbReference type="InterPro" id="IPR028942">
    <property type="entry name" value="WHIM1_dom"/>
</dbReference>
<evidence type="ECO:0000259" key="9">
    <source>
        <dbReference type="PROSITE" id="PS50827"/>
    </source>
</evidence>
<feature type="compositionally biased region" description="Acidic residues" evidence="7">
    <location>
        <begin position="136"/>
        <end position="152"/>
    </location>
</feature>
<dbReference type="Proteomes" id="UP000002051">
    <property type="component" value="Chromosome 2"/>
</dbReference>
<comment type="subcellular location">
    <subcellularLocation>
        <location evidence="1">Nucleus</location>
    </subcellularLocation>
</comment>
<sequence>MKLPRKSKSTEPPPPPMAPPSGDPPSEPPKRRGRPRKQRRKEKETVTVELKKPIVLIGRYVLKEFSERVDQIGKVLSYKIGLYRVDYENGDFEDLDSSAIRRILIEDCDFDDDLIRRKNELDQSLLNKIIEESSELNVEDQEESQDVMDDDSRDSCSDAETPVELPVALELPPPLELPPSSGTIGVPEKYVSYLFSVYGFLRSFSIQLFLYPFSLDDFVGALNCRVPNTLLDAVHNSLMRALRRHLEHLAFEGSKIASRCLRCSEWSLLDTLTWPVFLIEYLAVNGYIKGSEWKGFYDEIFNGDYYSLPASRKLVILQILCEDVLESEELKAEMNMREESEVGKNSDVEDSPPVKNGLKRVHRRYAKTTDFQDEEPTKFVSKLDAVNLSANSEDEVDKNGDECRLCSMDGTLLCCDGCPAAYHSRCIGVMKMYIPEGPWHCPECKINMIGPTIARGTSLKGAEIFGNDLYGQLFLGTCDHLLVLNFNSSEFCHKYYNQNDIHKVIQVLYASVQHRQVYSGICMAMLQYWNIPESSSHLCVPNGTHLSSSSKIDENDHKGFTLGKAEYGPDFVVSTINHQSDMSCPNPDNKSTASISSKCSLVSNQFINYGNANDTSLPLQTNGDQTGFGKCKGNITSNFVYMGCSYKPQSYINNYMHGDFSASAAANLAIVSSEDSRSEGHVFDLKKATPDNPNLVAKAFSLTASRFFWPNSDKKLGEVIRERCSWCLSCKAIVSSKKGCMLNHAAIYAIKSAAKILSGLAPVRSGEGISPSISTYVIYLEESLHGLVDGPFLSENYRKLWRKQMERATSFSNIKPLLLIFEENIRTIAFCGDWVKLTDGWLVESLTIHSDTSTLGTTQERASCDRCRKQLPIKYTVNKCRENFGWWNGKFTKSVFQKAALPKFLVRKAARQGGLRKILGIVYPDVSEIPKRSRQLVWRASVEMSRNASQLALQVRYLDFYIRWIDLIRPEYNLQDGKGQDTEVSAFRNANIYDKKFAKGKTSYAIAFGSQKHISSRVRKIAEIEEVPEGEKLWFSETRIPLYLVKEYEVRNKKEPSHKDNLNIASQWHKRQLNAIWKDIFSYLTCKRDNLDLLSCSVCKQCVSFRSALKCSVCKGHCHEGCSIDSTFSTYTDVEFLTICKQCYHARLPTQKETINKSPNSTVLLKGRSLTILKEPVPKFDDEIPRSTRENDCRPDMEKVASHSPLETKSSCRISPLETKSSGKKSSWGIIWKKNNNENTGIDFRLKKVLLKRRSSLPQLEPVCHLCHKPYRSDLMYIGCESCTRWYHAEALELEESKIFSMLGFKCCRCRKIKSPVCPYSDLVRKEHVVEQSGSRASKRKRSGADSSSETVADLRACEPASPVFPSEAVSKEENNPFPFSLSNVELITKPKLELNAEKSHSQASKKNHSGEGSGSGTLADTRASEFTTPIFPAEDVFKPENNPLPFSLSDIELITDPKLKLDAGKSHSQASKKNHSGADSGPLADTRVSEPATPIFPTKDVSKTENNPPPFSLSDVELITEPELDAGFERNTISGSGLQKIQTTRHFKPEGDNNSSFGGEVWHAEISTRDEMGNLPAEVLSPFIEQDFVFADCNLLSDFDIVDNEYMDFESETHFSSSEFLHLDSSSHFEEADTFGDLSGFVKNSCTLGVLEECATTSLQNNQSPTISSNGNVHNCWQCSQTEPAPDLSCQICRMWIHSNCSPWIESSSRLGDWKCGNCREWQ</sequence>
<dbReference type="GO" id="GO:0005634">
    <property type="term" value="C:nucleus"/>
    <property type="evidence" value="ECO:0007669"/>
    <property type="project" value="UniProtKB-SubCell"/>
</dbReference>
<dbReference type="InterPro" id="IPR056618">
    <property type="entry name" value="Chromo_PTM"/>
</dbReference>
<dbReference type="GO" id="GO:0008270">
    <property type="term" value="F:zinc ion binding"/>
    <property type="evidence" value="ECO:0007669"/>
    <property type="project" value="UniProtKB-KW"/>
</dbReference>
<feature type="compositionally biased region" description="Basic residues" evidence="7">
    <location>
        <begin position="31"/>
        <end position="40"/>
    </location>
</feature>
<feature type="region of interest" description="Disordered" evidence="7">
    <location>
        <begin position="1464"/>
        <end position="1511"/>
    </location>
</feature>
<dbReference type="Pfam" id="PF15612">
    <property type="entry name" value="WHIM1"/>
    <property type="match status" value="1"/>
</dbReference>
<evidence type="ECO:0000256" key="1">
    <source>
        <dbReference type="ARBA" id="ARBA00004123"/>
    </source>
</evidence>
<feature type="compositionally biased region" description="Pro residues" evidence="7">
    <location>
        <begin position="11"/>
        <end position="27"/>
    </location>
</feature>
<feature type="region of interest" description="Disordered" evidence="7">
    <location>
        <begin position="1"/>
        <end position="45"/>
    </location>
</feature>
<dbReference type="EnsemblPlants" id="KEH38924">
    <property type="protein sequence ID" value="KEH38924"/>
    <property type="gene ID" value="MTR_2g084620"/>
</dbReference>
<dbReference type="PROSITE" id="PS50827">
    <property type="entry name" value="DDT"/>
    <property type="match status" value="1"/>
</dbReference>
<dbReference type="GO" id="GO:0000785">
    <property type="term" value="C:chromatin"/>
    <property type="evidence" value="ECO:0007669"/>
    <property type="project" value="UniProtKB-ARBA"/>
</dbReference>
<dbReference type="InterPro" id="IPR019786">
    <property type="entry name" value="Zinc_finger_PHD-type_CS"/>
</dbReference>
<evidence type="ECO:0000313" key="12">
    <source>
        <dbReference type="EnsemblPlants" id="KEH38924"/>
    </source>
</evidence>
<dbReference type="SMART" id="SM00249">
    <property type="entry name" value="PHD"/>
    <property type="match status" value="4"/>
</dbReference>
<dbReference type="PROSITE" id="PS50016">
    <property type="entry name" value="ZF_PHD_2"/>
    <property type="match status" value="1"/>
</dbReference>
<organism evidence="10 13">
    <name type="scientific">Medicago truncatula</name>
    <name type="common">Barrel medic</name>
    <name type="synonym">Medicago tribuloides</name>
    <dbReference type="NCBI Taxonomy" id="3880"/>
    <lineage>
        <taxon>Eukaryota</taxon>
        <taxon>Viridiplantae</taxon>
        <taxon>Streptophyta</taxon>
        <taxon>Embryophyta</taxon>
        <taxon>Tracheophyta</taxon>
        <taxon>Spermatophyta</taxon>
        <taxon>Magnoliopsida</taxon>
        <taxon>eudicotyledons</taxon>
        <taxon>Gunneridae</taxon>
        <taxon>Pentapetalae</taxon>
        <taxon>rosids</taxon>
        <taxon>fabids</taxon>
        <taxon>Fabales</taxon>
        <taxon>Fabaceae</taxon>
        <taxon>Papilionoideae</taxon>
        <taxon>50 kb inversion clade</taxon>
        <taxon>NPAAA clade</taxon>
        <taxon>Hologalegina</taxon>
        <taxon>IRL clade</taxon>
        <taxon>Trifolieae</taxon>
        <taxon>Medicago</taxon>
    </lineage>
</organism>
<keyword evidence="5" id="KW-0539">Nucleus</keyword>
<dbReference type="InterPro" id="IPR001965">
    <property type="entry name" value="Znf_PHD"/>
</dbReference>
<name>A0A072VA81_MEDTR</name>
<dbReference type="PANTHER" id="PTHR46508:SF10">
    <property type="entry name" value="DNA-BINDING AND ZINC-FINGER PROTEIN"/>
    <property type="match status" value="1"/>
</dbReference>
<dbReference type="InterPro" id="IPR011011">
    <property type="entry name" value="Znf_FYVE_PHD"/>
</dbReference>
<evidence type="ECO:0000259" key="8">
    <source>
        <dbReference type="PROSITE" id="PS50016"/>
    </source>
</evidence>
<evidence type="ECO:0000256" key="5">
    <source>
        <dbReference type="ARBA" id="ARBA00023242"/>
    </source>
</evidence>
<reference evidence="10 13" key="1">
    <citation type="journal article" date="2011" name="Nature">
        <title>The Medicago genome provides insight into the evolution of rhizobial symbioses.</title>
        <authorList>
            <person name="Young N.D."/>
            <person name="Debelle F."/>
            <person name="Oldroyd G.E."/>
            <person name="Geurts R."/>
            <person name="Cannon S.B."/>
            <person name="Udvardi M.K."/>
            <person name="Benedito V.A."/>
            <person name="Mayer K.F."/>
            <person name="Gouzy J."/>
            <person name="Schoof H."/>
            <person name="Van de Peer Y."/>
            <person name="Proost S."/>
            <person name="Cook D.R."/>
            <person name="Meyers B.C."/>
            <person name="Spannagl M."/>
            <person name="Cheung F."/>
            <person name="De Mita S."/>
            <person name="Krishnakumar V."/>
            <person name="Gundlach H."/>
            <person name="Zhou S."/>
            <person name="Mudge J."/>
            <person name="Bharti A.K."/>
            <person name="Murray J.D."/>
            <person name="Naoumkina M.A."/>
            <person name="Rosen B."/>
            <person name="Silverstein K.A."/>
            <person name="Tang H."/>
            <person name="Rombauts S."/>
            <person name="Zhao P.X."/>
            <person name="Zhou P."/>
            <person name="Barbe V."/>
            <person name="Bardou P."/>
            <person name="Bechner M."/>
            <person name="Bellec A."/>
            <person name="Berger A."/>
            <person name="Berges H."/>
            <person name="Bidwell S."/>
            <person name="Bisseling T."/>
            <person name="Choisne N."/>
            <person name="Couloux A."/>
            <person name="Denny R."/>
            <person name="Deshpande S."/>
            <person name="Dai X."/>
            <person name="Doyle J.J."/>
            <person name="Dudez A.M."/>
            <person name="Farmer A.D."/>
            <person name="Fouteau S."/>
            <person name="Franken C."/>
            <person name="Gibelin C."/>
            <person name="Gish J."/>
            <person name="Goldstein S."/>
            <person name="Gonzalez A.J."/>
            <person name="Green P.J."/>
            <person name="Hallab A."/>
            <person name="Hartog M."/>
            <person name="Hua A."/>
            <person name="Humphray S.J."/>
            <person name="Jeong D.H."/>
            <person name="Jing Y."/>
            <person name="Jocker A."/>
            <person name="Kenton S.M."/>
            <person name="Kim D.J."/>
            <person name="Klee K."/>
            <person name="Lai H."/>
            <person name="Lang C."/>
            <person name="Lin S."/>
            <person name="Macmil S.L."/>
            <person name="Magdelenat G."/>
            <person name="Matthews L."/>
            <person name="McCorrison J."/>
            <person name="Monaghan E.L."/>
            <person name="Mun J.H."/>
            <person name="Najar F.Z."/>
            <person name="Nicholson C."/>
            <person name="Noirot C."/>
            <person name="O'Bleness M."/>
            <person name="Paule C.R."/>
            <person name="Poulain J."/>
            <person name="Prion F."/>
            <person name="Qin B."/>
            <person name="Qu C."/>
            <person name="Retzel E.F."/>
            <person name="Riddle C."/>
            <person name="Sallet E."/>
            <person name="Samain S."/>
            <person name="Samson N."/>
            <person name="Sanders I."/>
            <person name="Saurat O."/>
            <person name="Scarpelli C."/>
            <person name="Schiex T."/>
            <person name="Segurens B."/>
            <person name="Severin A.J."/>
            <person name="Sherrier D.J."/>
            <person name="Shi R."/>
            <person name="Sims S."/>
            <person name="Singer S.R."/>
            <person name="Sinharoy S."/>
            <person name="Sterck L."/>
            <person name="Viollet A."/>
            <person name="Wang B.B."/>
            <person name="Wang K."/>
            <person name="Wang M."/>
            <person name="Wang X."/>
            <person name="Warfsmann J."/>
            <person name="Weissenbach J."/>
            <person name="White D.D."/>
            <person name="White J.D."/>
            <person name="Wiley G.B."/>
            <person name="Wincker P."/>
            <person name="Xing Y."/>
            <person name="Yang L."/>
            <person name="Yao Z."/>
            <person name="Ying F."/>
            <person name="Zhai J."/>
            <person name="Zhou L."/>
            <person name="Zuber A."/>
            <person name="Denarie J."/>
            <person name="Dixon R.A."/>
            <person name="May G.D."/>
            <person name="Schwartz D.C."/>
            <person name="Rogers J."/>
            <person name="Quetier F."/>
            <person name="Town C.D."/>
            <person name="Roe B.A."/>
        </authorList>
    </citation>
    <scope>NUCLEOTIDE SEQUENCE [LARGE SCALE GENOMIC DNA]</scope>
    <source>
        <strain evidence="10">A17</strain>
        <strain evidence="12 13">cv. Jemalong A17</strain>
    </source>
</reference>
<dbReference type="Pfam" id="PF02791">
    <property type="entry name" value="DDT"/>
    <property type="match status" value="1"/>
</dbReference>
<dbReference type="KEGG" id="mtr:25487492"/>
<protein>
    <submittedName>
        <fullName evidence="10">DNA-binding and zinc-finger protein</fullName>
    </submittedName>
    <submittedName>
        <fullName evidence="11">Putative transcription factor &amp; chromatin remodeling DDT family</fullName>
    </submittedName>
</protein>
<reference evidence="10 13" key="2">
    <citation type="journal article" date="2014" name="BMC Genomics">
        <title>An improved genome release (version Mt4.0) for the model legume Medicago truncatula.</title>
        <authorList>
            <person name="Tang H."/>
            <person name="Krishnakumar V."/>
            <person name="Bidwell S."/>
            <person name="Rosen B."/>
            <person name="Chan A."/>
            <person name="Zhou S."/>
            <person name="Gentzbittel L."/>
            <person name="Childs K.L."/>
            <person name="Yandell M."/>
            <person name="Gundlach H."/>
            <person name="Mayer K.F."/>
            <person name="Schwartz D.C."/>
            <person name="Town C.D."/>
        </authorList>
    </citation>
    <scope>GENOME REANNOTATION</scope>
    <source>
        <strain evidence="10">A17</strain>
        <strain evidence="12 13">cv. Jemalong A17</strain>
    </source>
</reference>
<evidence type="ECO:0000256" key="2">
    <source>
        <dbReference type="ARBA" id="ARBA00022723"/>
    </source>
</evidence>
<feature type="domain" description="DDT" evidence="9">
    <location>
        <begin position="188"/>
        <end position="248"/>
    </location>
</feature>
<keyword evidence="3 6" id="KW-0863">Zinc-finger</keyword>
<feature type="region of interest" description="Disordered" evidence="7">
    <location>
        <begin position="1397"/>
        <end position="1421"/>
    </location>
</feature>
<evidence type="ECO:0000256" key="6">
    <source>
        <dbReference type="PROSITE-ProRule" id="PRU00146"/>
    </source>
</evidence>
<dbReference type="GO" id="GO:0003677">
    <property type="term" value="F:DNA binding"/>
    <property type="evidence" value="ECO:0007669"/>
    <property type="project" value="UniProtKB-KW"/>
</dbReference>